<gene>
    <name evidence="2" type="ORF">UFOVP361_84</name>
</gene>
<organism evidence="2">
    <name type="scientific">uncultured Caudovirales phage</name>
    <dbReference type="NCBI Taxonomy" id="2100421"/>
    <lineage>
        <taxon>Viruses</taxon>
        <taxon>Duplodnaviria</taxon>
        <taxon>Heunggongvirae</taxon>
        <taxon>Uroviricota</taxon>
        <taxon>Caudoviricetes</taxon>
        <taxon>Peduoviridae</taxon>
        <taxon>Maltschvirus</taxon>
        <taxon>Maltschvirus maltsch</taxon>
    </lineage>
</organism>
<evidence type="ECO:0000313" key="2">
    <source>
        <dbReference type="EMBL" id="CAB5222284.1"/>
    </source>
</evidence>
<name>A0A6J7X1U4_9CAUD</name>
<dbReference type="EMBL" id="LR798301">
    <property type="protein sequence ID" value="CAB5222284.1"/>
    <property type="molecule type" value="Genomic_DNA"/>
</dbReference>
<sequence length="70" mass="8436">MPYDHNNDWVDPNHDPYSLSKKYWGPSQRKPFTDPDKELRQRWKSDEEKAQENYPTEPPNHPEPPEGMEK</sequence>
<protein>
    <submittedName>
        <fullName evidence="2">Uncharacterized protein</fullName>
    </submittedName>
</protein>
<reference evidence="2" key="1">
    <citation type="submission" date="2020-05" db="EMBL/GenBank/DDBJ databases">
        <authorList>
            <person name="Chiriac C."/>
            <person name="Salcher M."/>
            <person name="Ghai R."/>
            <person name="Kavagutti S V."/>
        </authorList>
    </citation>
    <scope>NUCLEOTIDE SEQUENCE</scope>
</reference>
<proteinExistence type="predicted"/>
<accession>A0A6J7X1U4</accession>
<feature type="region of interest" description="Disordered" evidence="1">
    <location>
        <begin position="1"/>
        <end position="70"/>
    </location>
</feature>
<evidence type="ECO:0000256" key="1">
    <source>
        <dbReference type="SAM" id="MobiDB-lite"/>
    </source>
</evidence>
<feature type="compositionally biased region" description="Basic and acidic residues" evidence="1">
    <location>
        <begin position="1"/>
        <end position="14"/>
    </location>
</feature>
<feature type="compositionally biased region" description="Basic and acidic residues" evidence="1">
    <location>
        <begin position="31"/>
        <end position="51"/>
    </location>
</feature>